<gene>
    <name evidence="4" type="ORF">CTEN210_14342</name>
</gene>
<feature type="chain" id="PRO_5041919840" description="EGF-like domain-containing protein" evidence="2">
    <location>
        <begin position="24"/>
        <end position="1745"/>
    </location>
</feature>
<name>A0AAD3D4T3_9STRA</name>
<dbReference type="Proteomes" id="UP001054902">
    <property type="component" value="Unassembled WGS sequence"/>
</dbReference>
<evidence type="ECO:0000256" key="2">
    <source>
        <dbReference type="SAM" id="SignalP"/>
    </source>
</evidence>
<keyword evidence="2" id="KW-0732">Signal</keyword>
<organism evidence="4 5">
    <name type="scientific">Chaetoceros tenuissimus</name>
    <dbReference type="NCBI Taxonomy" id="426638"/>
    <lineage>
        <taxon>Eukaryota</taxon>
        <taxon>Sar</taxon>
        <taxon>Stramenopiles</taxon>
        <taxon>Ochrophyta</taxon>
        <taxon>Bacillariophyta</taxon>
        <taxon>Coscinodiscophyceae</taxon>
        <taxon>Chaetocerotophycidae</taxon>
        <taxon>Chaetocerotales</taxon>
        <taxon>Chaetocerotaceae</taxon>
        <taxon>Chaetoceros</taxon>
    </lineage>
</organism>
<evidence type="ECO:0000313" key="4">
    <source>
        <dbReference type="EMBL" id="GFH57866.1"/>
    </source>
</evidence>
<dbReference type="SMART" id="SM00181">
    <property type="entry name" value="EGF"/>
    <property type="match status" value="5"/>
</dbReference>
<keyword evidence="5" id="KW-1185">Reference proteome</keyword>
<reference evidence="4 5" key="1">
    <citation type="journal article" date="2021" name="Sci. Rep.">
        <title>The genome of the diatom Chaetoceros tenuissimus carries an ancient integrated fragment of an extant virus.</title>
        <authorList>
            <person name="Hongo Y."/>
            <person name="Kimura K."/>
            <person name="Takaki Y."/>
            <person name="Yoshida Y."/>
            <person name="Baba S."/>
            <person name="Kobayashi G."/>
            <person name="Nagasaki K."/>
            <person name="Hano T."/>
            <person name="Tomaru Y."/>
        </authorList>
    </citation>
    <scope>NUCLEOTIDE SEQUENCE [LARGE SCALE GENOMIC DNA]</scope>
    <source>
        <strain evidence="4 5">NIES-3715</strain>
    </source>
</reference>
<dbReference type="EMBL" id="BLLK01000058">
    <property type="protein sequence ID" value="GFH57866.1"/>
    <property type="molecule type" value="Genomic_DNA"/>
</dbReference>
<feature type="domain" description="EGF-like" evidence="3">
    <location>
        <begin position="1372"/>
        <end position="1413"/>
    </location>
</feature>
<protein>
    <recommendedName>
        <fullName evidence="3">EGF-like domain-containing protein</fullName>
    </recommendedName>
</protein>
<feature type="signal peptide" evidence="2">
    <location>
        <begin position="1"/>
        <end position="23"/>
    </location>
</feature>
<evidence type="ECO:0000259" key="3">
    <source>
        <dbReference type="PROSITE" id="PS50026"/>
    </source>
</evidence>
<proteinExistence type="predicted"/>
<dbReference type="InterPro" id="IPR000742">
    <property type="entry name" value="EGF"/>
</dbReference>
<accession>A0AAD3D4T3</accession>
<comment type="caution">
    <text evidence="4">The sequence shown here is derived from an EMBL/GenBank/DDBJ whole genome shotgun (WGS) entry which is preliminary data.</text>
</comment>
<evidence type="ECO:0000256" key="1">
    <source>
        <dbReference type="PROSITE-ProRule" id="PRU00076"/>
    </source>
</evidence>
<sequence length="1745" mass="189755">MKQNFIIFAQALFLAPFTLFAAAQISDVVLERQVFNKTRNEELLSNEYSSFNRVAIQNLSNDSELALRKLFIADVSIDYGDGTNTCSCWSWAQTWNNGIRTFLDDSNRYVCGLTTHVCANLCTSSIPRTLSMYFNDREIGTKSFEGYWGWCGCNTPDAMCSNYEFQSNIDPTLFRKGDVNHITIKSVSQYGAMNLCVENVDIDLEFCSAQVVCGLKACDAAGWADATDACDITTGNCNCQGSIPEVDGVCQCPSDKVINESGDGCSCKGSIPEIDGVCQCPSYKEINDSRDGCLCPLGTVPNSSDDGCIVPTCRTFQNYVDTYDKTTTLDQWCGKIENNCCRGNQDSCKGWSTSSKYLVCKNSCNGIDTCKNLAHKSESALITISQQSCNGDYACTGLAYSSTALENLTFSTGACHSQSSCTNIAWKSSMLKTLSLGERACSARNSCTLIASPSTELELLRILSNSCSGEEACNVIARDSRSLKTLMIGGDSCLSENSCHAIAFVSQIVQSIEVGEKSCQDLRSCYVLAGRSNTLKTLSIGVETCRAYQGCYLAAEYNTAVQNLVIPHGECNEDYCQSCEYDGTSVLNLNLTDDYCSKPTARCKVNPTYSAVDYDKCEVEVTVDDINDESTDAVTEIVGLSFSSSETIKSKTLSSGTHIVNLYVTDNAGNSATCTSNLSVQDKIFLKANCKSDFNLYANGVCRTIHSLTPIEIDDGSSDNCGVASILLQNDGLEFDIANENSVVLKVIDTSGNEATCTTKLKCTCPEGEILKGSVGSYTCEDPTSLCESCNLNNLGQCDESNGDCICVGGSEKLDGICQCPSDKVDDGSHNCEKPEILCLSKSCSAENLGRCDTSTGDCVCNGNIPEIDGTCKCPYDRMLNESGDDCIVPTCRDFRNYRDITDSRITLAGYCEDNFCCRGTSACDHWSSSATYRVCRNSCNGLHACRYLGHRSPENAEISIEQNSCSSDKYACSSIGWSSTILKKLTISSGSCEGTSACTAIAFNSKNLETLMVEGKSCLAERSCQVIAYDSNVKTITIKSNSCLSQYSCLNIAYGAIHLETLMIKSNSCLKKHSCQAITYSEGIATRSLEIGERSCQNLRSCYMLAARASNLQTLSIGSETCLKDYGCEMAAIDNTAVQNLVIPQGECSSVHCQSCTSKDSTGISLELTNKCCSYSKEPNMCEVTDPIARCMEDLSFTVDSDCNKILKVDEVDNKSSDDTGVIYKSFSSTKLLKSIVLNPGDHDVTLFVKDVAGNSDECSTIVKIRDKTLPTATCKGGFDLYANGVCRTIDSLTVMEIDAGSSVNCGVANMLLQNDGLEFDIAKENNSVGLEVTDASGNKATCTTSLQCNCPNGEVLRGSVGSYKCIVPPPPDPCQNNKCNRHGSCFVNSENKAECRCEDTFQQTPSKDGCECPPGLLLQQNINRCIDLCEGIDCNGHGDCDSNTGECKCHESFIATSPTSCECTEGYEVNESNKCAIIPDDDPDVNEPTICEDNESFEFTSQNDPSVLHNCTWISQNSNRLYSRQHDYCFADDTCKSPSDIGLECQQSCGFCDGSNTDSCLHINGDPESGCMDVESFMFPLTNSPDTFVHCAYITKHSNPENVEFRRKRYCSQTHIGAACPHSCAKCDPPYQDGPNYSFHLMNIDNEVNCKWLVENWKNKELRIKNYCLSDEDCTLASEVGDSCPVSCGFTRGMHWNRTCDAQSPSSFSSSSERNSNEAHPNVPISKSHLFELVFGTVYFFLQ</sequence>
<comment type="caution">
    <text evidence="1">Lacks conserved residue(s) required for the propagation of feature annotation.</text>
</comment>
<dbReference type="PROSITE" id="PS50026">
    <property type="entry name" value="EGF_3"/>
    <property type="match status" value="1"/>
</dbReference>
<evidence type="ECO:0000313" key="5">
    <source>
        <dbReference type="Proteomes" id="UP001054902"/>
    </source>
</evidence>
<keyword evidence="1" id="KW-0245">EGF-like domain</keyword>